<dbReference type="PROSITE" id="PS51318">
    <property type="entry name" value="TAT"/>
    <property type="match status" value="1"/>
</dbReference>
<dbReference type="GO" id="GO:0005975">
    <property type="term" value="P:carbohydrate metabolic process"/>
    <property type="evidence" value="ECO:0007669"/>
    <property type="project" value="UniProtKB-ARBA"/>
</dbReference>
<dbReference type="InterPro" id="IPR013783">
    <property type="entry name" value="Ig-like_fold"/>
</dbReference>
<evidence type="ECO:0000256" key="1">
    <source>
        <dbReference type="SAM" id="MobiDB-lite"/>
    </source>
</evidence>
<keyword evidence="2" id="KW-0472">Membrane</keyword>
<evidence type="ECO:0000313" key="5">
    <source>
        <dbReference type="Proteomes" id="UP001144396"/>
    </source>
</evidence>
<dbReference type="Gene3D" id="2.60.40.10">
    <property type="entry name" value="Immunoglobulins"/>
    <property type="match status" value="1"/>
</dbReference>
<accession>A0A9W6CZZ6</accession>
<feature type="compositionally biased region" description="Basic and acidic residues" evidence="1">
    <location>
        <begin position="676"/>
        <end position="687"/>
    </location>
</feature>
<proteinExistence type="predicted"/>
<evidence type="ECO:0000256" key="2">
    <source>
        <dbReference type="SAM" id="Phobius"/>
    </source>
</evidence>
<feature type="compositionally biased region" description="Gly residues" evidence="1">
    <location>
        <begin position="324"/>
        <end position="335"/>
    </location>
</feature>
<evidence type="ECO:0000313" key="4">
    <source>
        <dbReference type="EMBL" id="GLI28312.1"/>
    </source>
</evidence>
<feature type="region of interest" description="Disordered" evidence="1">
    <location>
        <begin position="317"/>
        <end position="359"/>
    </location>
</feature>
<gene>
    <name evidence="4" type="ORF">ARHIZOSPH14_25540</name>
</gene>
<feature type="transmembrane region" description="Helical" evidence="2">
    <location>
        <begin position="440"/>
        <end position="460"/>
    </location>
</feature>
<feature type="transmembrane region" description="Helical" evidence="2">
    <location>
        <begin position="646"/>
        <end position="665"/>
    </location>
</feature>
<feature type="transmembrane region" description="Helical" evidence="2">
    <location>
        <begin position="585"/>
        <end position="606"/>
    </location>
</feature>
<feature type="region of interest" description="Disordered" evidence="1">
    <location>
        <begin position="676"/>
        <end position="695"/>
    </location>
</feature>
<dbReference type="EMBL" id="BSDP01000001">
    <property type="protein sequence ID" value="GLI28312.1"/>
    <property type="molecule type" value="Genomic_DNA"/>
</dbReference>
<dbReference type="RefSeq" id="WP_281885573.1">
    <property type="nucleotide sequence ID" value="NZ_BSDP01000001.1"/>
</dbReference>
<comment type="caution">
    <text evidence="4">The sequence shown here is derived from an EMBL/GenBank/DDBJ whole genome shotgun (WGS) entry which is preliminary data.</text>
</comment>
<keyword evidence="2" id="KW-1133">Transmembrane helix</keyword>
<sequence>MHVEGHRTAADVAARSGVRRARVLRLGVAALLGLAIAALAGTAPAAAAPTAPPGLVPTIDSPADGDLVLERTVDVSGTRPAGVEVTLTDPADGGPLCVVPAEASTDWSCRVTLPDGPRVPIRASADTGAGTTSDEITVAVLGPPFVRVPDGATDGTVAGLAYPGAEVDVTDHTGGSCAATAGTDREWSCRLSGGSGTERRVRATQSTGFSAPTHSTPSSAITVLVDLAAPAAPFVRSPRDGTALETGATTARGIGEPGAEVTVYEAGEQLCTTTVGGDGTWTCAIRVLGAGSHVLTALQTDTVGNISSPTAITVTVGDAAGSTGDDGSGAGGADGGDSTAPDADGGTANALEAGSSGAGASDWARATDLTTALPSATTASTLPWLGALVAALIAIVAVALPARLIPAAAGADNPAIHPAGRNRVAADFDRTPVVPIGRRVAIALSVVVASLLALITTPVADLEPALRTLLAIGVALAIVNSVASVLPALVMRRVPAAHARTVAAPAGIVLVAVASFLARVVGFDAVVLFGVVTRVRFDGQSPASVRIRVAVMRVAGLLVLAMAAWVALAFAPATTGFVPTLVADVLTVVTLSAATSAAALLVPLPHTAGRTIMNRSPLTWALLALGAAVLVALLVSARYAESALPVLAPALAAGLAVIAGVAAVVRLRRWRAARREDAARDEADAPRDAAAPAAR</sequence>
<name>A0A9W6CZZ6_9MICO</name>
<dbReference type="InterPro" id="IPR041498">
    <property type="entry name" value="Big_6"/>
</dbReference>
<feature type="transmembrane region" description="Helical" evidence="2">
    <location>
        <begin position="549"/>
        <end position="573"/>
    </location>
</feature>
<dbReference type="Proteomes" id="UP001144396">
    <property type="component" value="Unassembled WGS sequence"/>
</dbReference>
<dbReference type="AlphaFoldDB" id="A0A9W6CZZ6"/>
<evidence type="ECO:0000259" key="3">
    <source>
        <dbReference type="Pfam" id="PF17936"/>
    </source>
</evidence>
<dbReference type="Pfam" id="PF17936">
    <property type="entry name" value="Big_6"/>
    <property type="match status" value="1"/>
</dbReference>
<reference evidence="4" key="1">
    <citation type="submission" date="2022-12" db="EMBL/GenBank/DDBJ databases">
        <title>Reference genome sequencing for broad-spectrum identification of bacterial and archaeal isolates by mass spectrometry.</title>
        <authorList>
            <person name="Sekiguchi Y."/>
            <person name="Tourlousse D.M."/>
        </authorList>
    </citation>
    <scope>NUCLEOTIDE SEQUENCE</scope>
    <source>
        <strain evidence="4">14</strain>
    </source>
</reference>
<feature type="transmembrane region" description="Helical" evidence="2">
    <location>
        <begin position="466"/>
        <end position="490"/>
    </location>
</feature>
<dbReference type="InterPro" id="IPR006311">
    <property type="entry name" value="TAT_signal"/>
</dbReference>
<keyword evidence="5" id="KW-1185">Reference proteome</keyword>
<keyword evidence="2" id="KW-0812">Transmembrane</keyword>
<feature type="compositionally biased region" description="Low complexity" evidence="1">
    <location>
        <begin position="336"/>
        <end position="359"/>
    </location>
</feature>
<protein>
    <recommendedName>
        <fullName evidence="3">Bacterial Ig domain-containing protein</fullName>
    </recommendedName>
</protein>
<organism evidence="4 5">
    <name type="scientific">Agromyces rhizosphaerae</name>
    <dbReference type="NCBI Taxonomy" id="88374"/>
    <lineage>
        <taxon>Bacteria</taxon>
        <taxon>Bacillati</taxon>
        <taxon>Actinomycetota</taxon>
        <taxon>Actinomycetes</taxon>
        <taxon>Micrococcales</taxon>
        <taxon>Microbacteriaceae</taxon>
        <taxon>Agromyces</taxon>
    </lineage>
</organism>
<feature type="domain" description="Bacterial Ig" evidence="3">
    <location>
        <begin position="243"/>
        <end position="314"/>
    </location>
</feature>
<feature type="transmembrane region" description="Helical" evidence="2">
    <location>
        <begin position="618"/>
        <end position="640"/>
    </location>
</feature>